<feature type="compositionally biased region" description="Basic and acidic residues" evidence="1">
    <location>
        <begin position="15"/>
        <end position="28"/>
    </location>
</feature>
<protein>
    <submittedName>
        <fullName evidence="2">Uncharacterized protein</fullName>
    </submittedName>
</protein>
<name>A0A382ZW29_9ZZZZ</name>
<feature type="region of interest" description="Disordered" evidence="1">
    <location>
        <begin position="1"/>
        <end position="28"/>
    </location>
</feature>
<sequence>VNIHADVLSNAPARKSSEKSKGQDTLTVEREMGFEPTTAALEGRNSSAELLPLITCHLAIPARRVTL</sequence>
<proteinExistence type="predicted"/>
<dbReference type="AlphaFoldDB" id="A0A382ZW29"/>
<dbReference type="EMBL" id="UINC01187082">
    <property type="protein sequence ID" value="SVD99613.1"/>
    <property type="molecule type" value="Genomic_DNA"/>
</dbReference>
<organism evidence="2">
    <name type="scientific">marine metagenome</name>
    <dbReference type="NCBI Taxonomy" id="408172"/>
    <lineage>
        <taxon>unclassified sequences</taxon>
        <taxon>metagenomes</taxon>
        <taxon>ecological metagenomes</taxon>
    </lineage>
</organism>
<evidence type="ECO:0000313" key="2">
    <source>
        <dbReference type="EMBL" id="SVD99613.1"/>
    </source>
</evidence>
<gene>
    <name evidence="2" type="ORF">METZ01_LOCUS452467</name>
</gene>
<feature type="non-terminal residue" evidence="2">
    <location>
        <position position="1"/>
    </location>
</feature>
<evidence type="ECO:0000256" key="1">
    <source>
        <dbReference type="SAM" id="MobiDB-lite"/>
    </source>
</evidence>
<reference evidence="2" key="1">
    <citation type="submission" date="2018-05" db="EMBL/GenBank/DDBJ databases">
        <authorList>
            <person name="Lanie J.A."/>
            <person name="Ng W.-L."/>
            <person name="Kazmierczak K.M."/>
            <person name="Andrzejewski T.M."/>
            <person name="Davidsen T.M."/>
            <person name="Wayne K.J."/>
            <person name="Tettelin H."/>
            <person name="Glass J.I."/>
            <person name="Rusch D."/>
            <person name="Podicherti R."/>
            <person name="Tsui H.-C.T."/>
            <person name="Winkler M.E."/>
        </authorList>
    </citation>
    <scope>NUCLEOTIDE SEQUENCE</scope>
</reference>
<accession>A0A382ZW29</accession>